<gene>
    <name evidence="1" type="ORF">D5086_016334</name>
</gene>
<organism evidence="1 2">
    <name type="scientific">Populus alba</name>
    <name type="common">White poplar</name>
    <dbReference type="NCBI Taxonomy" id="43335"/>
    <lineage>
        <taxon>Eukaryota</taxon>
        <taxon>Viridiplantae</taxon>
        <taxon>Streptophyta</taxon>
        <taxon>Embryophyta</taxon>
        <taxon>Tracheophyta</taxon>
        <taxon>Spermatophyta</taxon>
        <taxon>Magnoliopsida</taxon>
        <taxon>eudicotyledons</taxon>
        <taxon>Gunneridae</taxon>
        <taxon>Pentapetalae</taxon>
        <taxon>rosids</taxon>
        <taxon>fabids</taxon>
        <taxon>Malpighiales</taxon>
        <taxon>Salicaceae</taxon>
        <taxon>Saliceae</taxon>
        <taxon>Populus</taxon>
    </lineage>
</organism>
<name>A0ACC4BU91_POPAL</name>
<accession>A0ACC4BU91</accession>
<evidence type="ECO:0000313" key="1">
    <source>
        <dbReference type="EMBL" id="KAL3582002.1"/>
    </source>
</evidence>
<reference evidence="1 2" key="1">
    <citation type="journal article" date="2024" name="Plant Biotechnol. J.">
        <title>Genome and CRISPR/Cas9 system of a widespread forest tree (Populus alba) in the world.</title>
        <authorList>
            <person name="Liu Y.J."/>
            <person name="Jiang P.F."/>
            <person name="Han X.M."/>
            <person name="Li X.Y."/>
            <person name="Wang H.M."/>
            <person name="Wang Y.J."/>
            <person name="Wang X.X."/>
            <person name="Zeng Q.Y."/>
        </authorList>
    </citation>
    <scope>NUCLEOTIDE SEQUENCE [LARGE SCALE GENOMIC DNA]</scope>
    <source>
        <strain evidence="2">cv. PAL-ZL1</strain>
    </source>
</reference>
<evidence type="ECO:0000313" key="2">
    <source>
        <dbReference type="Proteomes" id="UP000309997"/>
    </source>
</evidence>
<protein>
    <submittedName>
        <fullName evidence="1">Uncharacterized protein</fullName>
    </submittedName>
</protein>
<sequence length="95" mass="10605">MTATTPFFPQLSYKVVVGAWWPGCRSKKNLANALPTISFLSLSFILFPRSKLEPADELVSGIKVLRVYSRILVPSGDKWQAYKRIPHSGVGELAR</sequence>
<keyword evidence="2" id="KW-1185">Reference proteome</keyword>
<comment type="caution">
    <text evidence="1">The sequence shown here is derived from an EMBL/GenBank/DDBJ whole genome shotgun (WGS) entry which is preliminary data.</text>
</comment>
<proteinExistence type="predicted"/>
<dbReference type="EMBL" id="RCHU02000008">
    <property type="protein sequence ID" value="KAL3582002.1"/>
    <property type="molecule type" value="Genomic_DNA"/>
</dbReference>
<dbReference type="Proteomes" id="UP000309997">
    <property type="component" value="Unassembled WGS sequence"/>
</dbReference>